<proteinExistence type="predicted"/>
<keyword evidence="2" id="KW-0479">Metal-binding</keyword>
<keyword evidence="5" id="KW-0732">Signal</keyword>
<evidence type="ECO:0000313" key="7">
    <source>
        <dbReference type="EMBL" id="MBT1707588.1"/>
    </source>
</evidence>
<evidence type="ECO:0000256" key="1">
    <source>
        <dbReference type="ARBA" id="ARBA00001947"/>
    </source>
</evidence>
<gene>
    <name evidence="7" type="ORF">KK062_05110</name>
</gene>
<feature type="signal peptide" evidence="5">
    <location>
        <begin position="1"/>
        <end position="19"/>
    </location>
</feature>
<dbReference type="EMBL" id="JAHESE010000002">
    <property type="protein sequence ID" value="MBT1707588.1"/>
    <property type="molecule type" value="Genomic_DNA"/>
</dbReference>
<evidence type="ECO:0000256" key="3">
    <source>
        <dbReference type="ARBA" id="ARBA00022801"/>
    </source>
</evidence>
<dbReference type="RefSeq" id="WP_254083174.1">
    <property type="nucleotide sequence ID" value="NZ_JAHESE010000002.1"/>
</dbReference>
<comment type="caution">
    <text evidence="7">The sequence shown here is derived from an EMBL/GenBank/DDBJ whole genome shotgun (WGS) entry which is preliminary data.</text>
</comment>
<evidence type="ECO:0000256" key="4">
    <source>
        <dbReference type="ARBA" id="ARBA00022833"/>
    </source>
</evidence>
<organism evidence="7 8">
    <name type="scientific">Dawidia cretensis</name>
    <dbReference type="NCBI Taxonomy" id="2782350"/>
    <lineage>
        <taxon>Bacteria</taxon>
        <taxon>Pseudomonadati</taxon>
        <taxon>Bacteroidota</taxon>
        <taxon>Cytophagia</taxon>
        <taxon>Cytophagales</taxon>
        <taxon>Chryseotaleaceae</taxon>
        <taxon>Dawidia</taxon>
    </lineage>
</organism>
<dbReference type="GO" id="GO:0046872">
    <property type="term" value="F:metal ion binding"/>
    <property type="evidence" value="ECO:0007669"/>
    <property type="project" value="UniProtKB-KW"/>
</dbReference>
<evidence type="ECO:0000259" key="6">
    <source>
        <dbReference type="Pfam" id="PF07687"/>
    </source>
</evidence>
<feature type="chain" id="PRO_5043027910" evidence="5">
    <location>
        <begin position="20"/>
        <end position="430"/>
    </location>
</feature>
<evidence type="ECO:0000256" key="5">
    <source>
        <dbReference type="SAM" id="SignalP"/>
    </source>
</evidence>
<reference evidence="7 8" key="1">
    <citation type="submission" date="2021-05" db="EMBL/GenBank/DDBJ databases">
        <title>A Polyphasic approach of four new species of the genus Ohtaekwangia: Ohtaekwangia histidinii sp. nov., Ohtaekwangia cretensis sp. nov., Ohtaekwangia indiensis sp. nov., Ohtaekwangia reichenbachii sp. nov. from diverse environment.</title>
        <authorList>
            <person name="Octaviana S."/>
        </authorList>
    </citation>
    <scope>NUCLEOTIDE SEQUENCE [LARGE SCALE GENOMIC DNA]</scope>
    <source>
        <strain evidence="7 8">PWU5</strain>
    </source>
</reference>
<dbReference type="InterPro" id="IPR050072">
    <property type="entry name" value="Peptidase_M20A"/>
</dbReference>
<dbReference type="Proteomes" id="UP001319080">
    <property type="component" value="Unassembled WGS sequence"/>
</dbReference>
<dbReference type="Gene3D" id="3.40.630.10">
    <property type="entry name" value="Zn peptidases"/>
    <property type="match status" value="1"/>
</dbReference>
<dbReference type="InterPro" id="IPR036264">
    <property type="entry name" value="Bact_exopeptidase_dim_dom"/>
</dbReference>
<dbReference type="SUPFAM" id="SSF53187">
    <property type="entry name" value="Zn-dependent exopeptidases"/>
    <property type="match status" value="1"/>
</dbReference>
<comment type="cofactor">
    <cofactor evidence="1">
        <name>Zn(2+)</name>
        <dbReference type="ChEBI" id="CHEBI:29105"/>
    </cofactor>
</comment>
<dbReference type="Gene3D" id="3.30.70.360">
    <property type="match status" value="1"/>
</dbReference>
<dbReference type="InterPro" id="IPR002933">
    <property type="entry name" value="Peptidase_M20"/>
</dbReference>
<dbReference type="Pfam" id="PF01546">
    <property type="entry name" value="Peptidase_M20"/>
    <property type="match status" value="1"/>
</dbReference>
<dbReference type="InterPro" id="IPR001261">
    <property type="entry name" value="ArgE/DapE_CS"/>
</dbReference>
<evidence type="ECO:0000256" key="2">
    <source>
        <dbReference type="ARBA" id="ARBA00022723"/>
    </source>
</evidence>
<keyword evidence="8" id="KW-1185">Reference proteome</keyword>
<dbReference type="SUPFAM" id="SSF55031">
    <property type="entry name" value="Bacterial exopeptidase dimerisation domain"/>
    <property type="match status" value="1"/>
</dbReference>
<accession>A0AAP2DUA8</accession>
<dbReference type="AlphaFoldDB" id="A0AAP2DUA8"/>
<protein>
    <submittedName>
        <fullName evidence="7">M20/M25/M40 family metallo-hydrolase</fullName>
    </submittedName>
</protein>
<keyword evidence="4" id="KW-0862">Zinc</keyword>
<name>A0AAP2DUA8_9BACT</name>
<dbReference type="PROSITE" id="PS00758">
    <property type="entry name" value="ARGE_DAPE_CPG2_1"/>
    <property type="match status" value="1"/>
</dbReference>
<dbReference type="GO" id="GO:0016787">
    <property type="term" value="F:hydrolase activity"/>
    <property type="evidence" value="ECO:0007669"/>
    <property type="project" value="UniProtKB-KW"/>
</dbReference>
<dbReference type="InterPro" id="IPR011650">
    <property type="entry name" value="Peptidase_M20_dimer"/>
</dbReference>
<dbReference type="PANTHER" id="PTHR43808">
    <property type="entry name" value="ACETYLORNITHINE DEACETYLASE"/>
    <property type="match status" value="1"/>
</dbReference>
<dbReference type="PANTHER" id="PTHR43808:SF32">
    <property type="entry name" value="ARGE_DAPE-RELATED DEACYLASE"/>
    <property type="match status" value="1"/>
</dbReference>
<evidence type="ECO:0000313" key="8">
    <source>
        <dbReference type="Proteomes" id="UP001319080"/>
    </source>
</evidence>
<feature type="domain" description="Peptidase M20 dimerisation" evidence="6">
    <location>
        <begin position="211"/>
        <end position="330"/>
    </location>
</feature>
<dbReference type="Pfam" id="PF07687">
    <property type="entry name" value="M20_dimer"/>
    <property type="match status" value="1"/>
</dbReference>
<sequence>MKLLFLTLALTFTLSFSLAQLSSVEKKITTNVDKHQPEAIALWKEVVNINSGTMNFEGVRKVANVFQAKLDALGLTTRWIDGAPFQRAGHLVAEHKGKAGKKTILLIGHMDTVFEPSSPFQEFKQLNDSTISGPGVADMKGGDVIIIQALQALKDAGVLKDLNIIVYLCGDEENSGEPLALARRDLIEAAKTADIALGFEDGDGRFETATIARRSSTDWQLNVKGIPSHSSQIFTEKIGAGAIYEASRIVYTFYETLAKEPNLTFNPGMILGGTDIKHTPDQNLGTAFGKSNVVAQDAIVTGDIRAMSPEQLKKAQETMHAIVAKHLPQTQATLVFGEGYPPLAPTPGNYQLLEIFNKVSLDLNLGPVRAVNPRDAGAADISFTSGYVDMAMDGIKVRSAGGHTIHETADPRTMPLQTKRAAVLLYRLGK</sequence>
<keyword evidence="3" id="KW-0378">Hydrolase</keyword>